<keyword evidence="3 5" id="KW-1133">Transmembrane helix</keyword>
<dbReference type="GO" id="GO:0016020">
    <property type="term" value="C:membrane"/>
    <property type="evidence" value="ECO:0007669"/>
    <property type="project" value="UniProtKB-SubCell"/>
</dbReference>
<protein>
    <submittedName>
        <fullName evidence="6">PQ-loop-domain-containing protein</fullName>
    </submittedName>
</protein>
<dbReference type="PANTHER" id="PTHR16201">
    <property type="entry name" value="SEVEN TRANSMEMBRANE PROTEIN 1-RELATED"/>
    <property type="match status" value="1"/>
</dbReference>
<proteinExistence type="predicted"/>
<evidence type="ECO:0000256" key="3">
    <source>
        <dbReference type="ARBA" id="ARBA00022989"/>
    </source>
</evidence>
<keyword evidence="4 5" id="KW-0472">Membrane</keyword>
<dbReference type="GeneID" id="30991276"/>
<dbReference type="PANTHER" id="PTHR16201:SF37">
    <property type="entry name" value="PQ-LOOP REPEAT-CONTAINING PROTEIN"/>
    <property type="match status" value="1"/>
</dbReference>
<dbReference type="EMBL" id="KV453931">
    <property type="protein sequence ID" value="ODV73415.1"/>
    <property type="molecule type" value="Genomic_DNA"/>
</dbReference>
<dbReference type="SMART" id="SM00679">
    <property type="entry name" value="CTNS"/>
    <property type="match status" value="2"/>
</dbReference>
<feature type="transmembrane region" description="Helical" evidence="5">
    <location>
        <begin position="163"/>
        <end position="184"/>
    </location>
</feature>
<feature type="transmembrane region" description="Helical" evidence="5">
    <location>
        <begin position="129"/>
        <end position="151"/>
    </location>
</feature>
<gene>
    <name evidence="6" type="ORF">CYBJADRAFT_177697</name>
</gene>
<evidence type="ECO:0000313" key="7">
    <source>
        <dbReference type="Proteomes" id="UP000094389"/>
    </source>
</evidence>
<feature type="transmembrane region" description="Helical" evidence="5">
    <location>
        <begin position="40"/>
        <end position="58"/>
    </location>
</feature>
<dbReference type="InterPro" id="IPR006603">
    <property type="entry name" value="PQ-loop_rpt"/>
</dbReference>
<name>A0A1E4S1N0_CYBJN</name>
<feature type="transmembrane region" description="Helical" evidence="5">
    <location>
        <begin position="190"/>
        <end position="215"/>
    </location>
</feature>
<comment type="subcellular location">
    <subcellularLocation>
        <location evidence="1">Membrane</location>
        <topology evidence="1">Multi-pass membrane protein</topology>
    </subcellularLocation>
</comment>
<keyword evidence="7" id="KW-1185">Reference proteome</keyword>
<feature type="transmembrane region" description="Helical" evidence="5">
    <location>
        <begin position="97"/>
        <end position="117"/>
    </location>
</feature>
<dbReference type="Gene3D" id="1.20.1280.290">
    <property type="match status" value="1"/>
</dbReference>
<evidence type="ECO:0000313" key="6">
    <source>
        <dbReference type="EMBL" id="ODV73415.1"/>
    </source>
</evidence>
<evidence type="ECO:0000256" key="5">
    <source>
        <dbReference type="SAM" id="Phobius"/>
    </source>
</evidence>
<dbReference type="InterPro" id="IPR051415">
    <property type="entry name" value="LAAT-1"/>
</dbReference>
<sequence>MSETPAANILGTIGTVCWCIQLIPQIIHNYRHKNCEGLRPLMLFLWSASGVPFSIYFVSRRSSIPIMVQPQIFTTLCVITWAQALYYPPVQVSRKRLITLISTFLVVGIALEAGFIIPCRNAYDDGTEWPSLIFGVIASILLAVGLVPPYFELAKRQGRVVGINFVFLSLDFSGAFFSILSLVFAREMDIMGIVLYCIVAAMELGIFTSHVVWWIRIGRHQKKTVDDEEAHKDLHIDIIY</sequence>
<dbReference type="AlphaFoldDB" id="A0A1E4S1N0"/>
<organism evidence="6 7">
    <name type="scientific">Cyberlindnera jadinii (strain ATCC 18201 / CBS 1600 / BCRC 20928 / JCM 3617 / NBRC 0987 / NRRL Y-1542)</name>
    <name type="common">Torula yeast</name>
    <name type="synonym">Candida utilis</name>
    <dbReference type="NCBI Taxonomy" id="983966"/>
    <lineage>
        <taxon>Eukaryota</taxon>
        <taxon>Fungi</taxon>
        <taxon>Dikarya</taxon>
        <taxon>Ascomycota</taxon>
        <taxon>Saccharomycotina</taxon>
        <taxon>Saccharomycetes</taxon>
        <taxon>Phaffomycetales</taxon>
        <taxon>Phaffomycetaceae</taxon>
        <taxon>Cyberlindnera</taxon>
    </lineage>
</organism>
<evidence type="ECO:0000256" key="2">
    <source>
        <dbReference type="ARBA" id="ARBA00022692"/>
    </source>
</evidence>
<keyword evidence="2 5" id="KW-0812">Transmembrane</keyword>
<accession>A0A1E4S1N0</accession>
<dbReference type="OrthoDB" id="407617at2759"/>
<dbReference type="Proteomes" id="UP000094389">
    <property type="component" value="Unassembled WGS sequence"/>
</dbReference>
<dbReference type="OMA" id="FCISRAT"/>
<evidence type="ECO:0000256" key="4">
    <source>
        <dbReference type="ARBA" id="ARBA00023136"/>
    </source>
</evidence>
<feature type="transmembrane region" description="Helical" evidence="5">
    <location>
        <begin position="6"/>
        <end position="28"/>
    </location>
</feature>
<dbReference type="RefSeq" id="XP_020070454.1">
    <property type="nucleotide sequence ID" value="XM_020216880.1"/>
</dbReference>
<reference evidence="6 7" key="1">
    <citation type="journal article" date="2016" name="Proc. Natl. Acad. Sci. U.S.A.">
        <title>Comparative genomics of biotechnologically important yeasts.</title>
        <authorList>
            <person name="Riley R."/>
            <person name="Haridas S."/>
            <person name="Wolfe K.H."/>
            <person name="Lopes M.R."/>
            <person name="Hittinger C.T."/>
            <person name="Goeker M."/>
            <person name="Salamov A.A."/>
            <person name="Wisecaver J.H."/>
            <person name="Long T.M."/>
            <person name="Calvey C.H."/>
            <person name="Aerts A.L."/>
            <person name="Barry K.W."/>
            <person name="Choi C."/>
            <person name="Clum A."/>
            <person name="Coughlan A.Y."/>
            <person name="Deshpande S."/>
            <person name="Douglass A.P."/>
            <person name="Hanson S.J."/>
            <person name="Klenk H.-P."/>
            <person name="LaButti K.M."/>
            <person name="Lapidus A."/>
            <person name="Lindquist E.A."/>
            <person name="Lipzen A.M."/>
            <person name="Meier-Kolthoff J.P."/>
            <person name="Ohm R.A."/>
            <person name="Otillar R.P."/>
            <person name="Pangilinan J.L."/>
            <person name="Peng Y."/>
            <person name="Rokas A."/>
            <person name="Rosa C.A."/>
            <person name="Scheuner C."/>
            <person name="Sibirny A.A."/>
            <person name="Slot J.C."/>
            <person name="Stielow J.B."/>
            <person name="Sun H."/>
            <person name="Kurtzman C.P."/>
            <person name="Blackwell M."/>
            <person name="Grigoriev I.V."/>
            <person name="Jeffries T.W."/>
        </authorList>
    </citation>
    <scope>NUCLEOTIDE SEQUENCE [LARGE SCALE GENOMIC DNA]</scope>
    <source>
        <strain evidence="7">ATCC 18201 / CBS 1600 / BCRC 20928 / JCM 3617 / NBRC 0987 / NRRL Y-1542</strain>
    </source>
</reference>
<dbReference type="Pfam" id="PF04193">
    <property type="entry name" value="PQ-loop"/>
    <property type="match status" value="1"/>
</dbReference>
<evidence type="ECO:0000256" key="1">
    <source>
        <dbReference type="ARBA" id="ARBA00004141"/>
    </source>
</evidence>